<dbReference type="Proteomes" id="UP000256964">
    <property type="component" value="Unassembled WGS sequence"/>
</dbReference>
<proteinExistence type="predicted"/>
<sequence>MFLITLFSSKSARARPRALCESPCPPCRRWPACVRRPRRLRISMRGRLNLSLYGQLTDWCSWCAPCASCEGWGSVATATATVSARTASREHSGGVARAASVKSRSATPPFWPVPTARATNRDPLGHRHHQEPGGFPANLGSLLLRWTPGVQSPTTYVTALHALFGEDHIREPRGSASALRRCVNENKYLPCTDAFPPPSSPSSLPSWGQGPWLASTGIPFVLLILLYSYLRHGEGQSLP</sequence>
<name>A0A371D750_9APHY</name>
<gene>
    <name evidence="1" type="ORF">OH76DRAFT_668758</name>
</gene>
<evidence type="ECO:0000313" key="1">
    <source>
        <dbReference type="EMBL" id="RDX48345.1"/>
    </source>
</evidence>
<evidence type="ECO:0000313" key="2">
    <source>
        <dbReference type="Proteomes" id="UP000256964"/>
    </source>
</evidence>
<accession>A0A371D750</accession>
<organism evidence="1 2">
    <name type="scientific">Lentinus brumalis</name>
    <dbReference type="NCBI Taxonomy" id="2498619"/>
    <lineage>
        <taxon>Eukaryota</taxon>
        <taxon>Fungi</taxon>
        <taxon>Dikarya</taxon>
        <taxon>Basidiomycota</taxon>
        <taxon>Agaricomycotina</taxon>
        <taxon>Agaricomycetes</taxon>
        <taxon>Polyporales</taxon>
        <taxon>Polyporaceae</taxon>
        <taxon>Lentinus</taxon>
    </lineage>
</organism>
<dbReference type="EMBL" id="KZ857412">
    <property type="protein sequence ID" value="RDX48345.1"/>
    <property type="molecule type" value="Genomic_DNA"/>
</dbReference>
<reference evidence="1 2" key="1">
    <citation type="journal article" date="2018" name="Biotechnol. Biofuels">
        <title>Integrative visual omics of the white-rot fungus Polyporus brumalis exposes the biotechnological potential of its oxidative enzymes for delignifying raw plant biomass.</title>
        <authorList>
            <person name="Miyauchi S."/>
            <person name="Rancon A."/>
            <person name="Drula E."/>
            <person name="Hage H."/>
            <person name="Chaduli D."/>
            <person name="Favel A."/>
            <person name="Grisel S."/>
            <person name="Henrissat B."/>
            <person name="Herpoel-Gimbert I."/>
            <person name="Ruiz-Duenas F.J."/>
            <person name="Chevret D."/>
            <person name="Hainaut M."/>
            <person name="Lin J."/>
            <person name="Wang M."/>
            <person name="Pangilinan J."/>
            <person name="Lipzen A."/>
            <person name="Lesage-Meessen L."/>
            <person name="Navarro D."/>
            <person name="Riley R."/>
            <person name="Grigoriev I.V."/>
            <person name="Zhou S."/>
            <person name="Raouche S."/>
            <person name="Rosso M.N."/>
        </authorList>
    </citation>
    <scope>NUCLEOTIDE SEQUENCE [LARGE SCALE GENOMIC DNA]</scope>
    <source>
        <strain evidence="1 2">BRFM 1820</strain>
    </source>
</reference>
<protein>
    <submittedName>
        <fullName evidence="1">Uncharacterized protein</fullName>
    </submittedName>
</protein>
<keyword evidence="2" id="KW-1185">Reference proteome</keyword>
<dbReference type="AlphaFoldDB" id="A0A371D750"/>